<evidence type="ECO:0000256" key="10">
    <source>
        <dbReference type="SAM" id="MobiDB-lite"/>
    </source>
</evidence>
<evidence type="ECO:0000313" key="11">
    <source>
        <dbReference type="EMBL" id="POW10030.1"/>
    </source>
</evidence>
<keyword evidence="6" id="KW-0028">Amino-acid biosynthesis</keyword>
<evidence type="ECO:0000256" key="5">
    <source>
        <dbReference type="ARBA" id="ARBA00022898"/>
    </source>
</evidence>
<evidence type="ECO:0000256" key="4">
    <source>
        <dbReference type="ARBA" id="ARBA00012085"/>
    </source>
</evidence>
<evidence type="ECO:0000256" key="3">
    <source>
        <dbReference type="ARBA" id="ARBA00009077"/>
    </source>
</evidence>
<dbReference type="Gene3D" id="3.90.1150.10">
    <property type="entry name" value="Aspartate Aminotransferase, domain 1"/>
    <property type="match status" value="1"/>
</dbReference>
<evidence type="ECO:0000256" key="2">
    <source>
        <dbReference type="ARBA" id="ARBA00005038"/>
    </source>
</evidence>
<dbReference type="EC" id="4.4.1.1" evidence="4"/>
<dbReference type="VEuPathDB" id="FungiDB:PSTT_07609"/>
<dbReference type="GO" id="GO:0019346">
    <property type="term" value="P:transsulfuration"/>
    <property type="evidence" value="ECO:0007669"/>
    <property type="project" value="InterPro"/>
</dbReference>
<dbReference type="AlphaFoldDB" id="A0A2S4VKZ1"/>
<sequence length="418" mass="45403">MTKSHAEDSPTKNGHGGVEHMTNPTTGAVIRPISLSSTFAQSAVGEHGGFEYSRSLNPNRLDLETLIASLEGVISWSEPSLVDFHFPGALAVSSGSAATATIINALVGPGFHLVAMSDVYGGTYRYLNQVAKQLNINSTMIDLGFTDDSPRAAELVIEHLQKAIIPGLTKLIWVETPTNPTLRLVDIRADIVVHSATKYINGHSDVVLGVIVSPHLDLIKKMRFLQNAHGAVPSAFDCWLAQRGLKTLALRMLRHGTNALQIANWLQDVALPRGWITNVTYIGLNKSQIAWRQIPKETQEELSKLGHGPSNDGQFPYGGMISFKIRSSQQTPEGSNDDSNYSRADEFLKNCRLFTLAESLGGIESLASLPAKMTHATLSPEDRAKLGIDGNLVRLSVGIENVGDLIKDLEQSFSKSFQ</sequence>
<dbReference type="GO" id="GO:0030170">
    <property type="term" value="F:pyridoxal phosphate binding"/>
    <property type="evidence" value="ECO:0007669"/>
    <property type="project" value="InterPro"/>
</dbReference>
<dbReference type="GO" id="GO:0005737">
    <property type="term" value="C:cytoplasm"/>
    <property type="evidence" value="ECO:0007669"/>
    <property type="project" value="TreeGrafter"/>
</dbReference>
<keyword evidence="6" id="KW-0198">Cysteine biosynthesis</keyword>
<reference evidence="12" key="2">
    <citation type="journal article" date="2018" name="BMC Genomics">
        <title>Genomic insights into host adaptation between the wheat stripe rust pathogen (Puccinia striiformis f. sp. tritici) and the barley stripe rust pathogen (Puccinia striiformis f. sp. hordei).</title>
        <authorList>
            <person name="Xia C."/>
            <person name="Wang M."/>
            <person name="Yin C."/>
            <person name="Cornejo O.E."/>
            <person name="Hulbert S.H."/>
            <person name="Chen X."/>
        </authorList>
    </citation>
    <scope>NUCLEOTIDE SEQUENCE [LARGE SCALE GENOMIC DNA]</scope>
    <source>
        <strain evidence="12">93TX-2</strain>
    </source>
</reference>
<reference evidence="12" key="3">
    <citation type="journal article" date="2018" name="Mol. Plant Microbe Interact.">
        <title>Genome sequence resources for the wheat stripe rust pathogen (Puccinia striiformis f. sp. tritici) and the barley stripe rust pathogen (Puccinia striiformis f. sp. hordei).</title>
        <authorList>
            <person name="Xia C."/>
            <person name="Wang M."/>
            <person name="Yin C."/>
            <person name="Cornejo O.E."/>
            <person name="Hulbert S.H."/>
            <person name="Chen X."/>
        </authorList>
    </citation>
    <scope>NUCLEOTIDE SEQUENCE [LARGE SCALE GENOMIC DNA]</scope>
    <source>
        <strain evidence="12">93TX-2</strain>
    </source>
</reference>
<evidence type="ECO:0000256" key="6">
    <source>
        <dbReference type="ARBA" id="ARBA00023192"/>
    </source>
</evidence>
<feature type="compositionally biased region" description="Basic and acidic residues" evidence="10">
    <location>
        <begin position="1"/>
        <end position="10"/>
    </location>
</feature>
<organism evidence="11 12">
    <name type="scientific">Puccinia striiformis</name>
    <dbReference type="NCBI Taxonomy" id="27350"/>
    <lineage>
        <taxon>Eukaryota</taxon>
        <taxon>Fungi</taxon>
        <taxon>Dikarya</taxon>
        <taxon>Basidiomycota</taxon>
        <taxon>Pucciniomycotina</taxon>
        <taxon>Pucciniomycetes</taxon>
        <taxon>Pucciniales</taxon>
        <taxon>Pucciniaceae</taxon>
        <taxon>Puccinia</taxon>
    </lineage>
</organism>
<dbReference type="Pfam" id="PF01053">
    <property type="entry name" value="Cys_Met_Meta_PP"/>
    <property type="match status" value="2"/>
</dbReference>
<dbReference type="SUPFAM" id="SSF53383">
    <property type="entry name" value="PLP-dependent transferases"/>
    <property type="match status" value="1"/>
</dbReference>
<reference evidence="11 12" key="1">
    <citation type="submission" date="2017-12" db="EMBL/GenBank/DDBJ databases">
        <title>Gene loss provides genomic basis for host adaptation in cereal stripe rust fungi.</title>
        <authorList>
            <person name="Xia C."/>
        </authorList>
    </citation>
    <scope>NUCLEOTIDE SEQUENCE [LARGE SCALE GENOMIC DNA]</scope>
    <source>
        <strain evidence="11 12">93TX-2</strain>
    </source>
</reference>
<dbReference type="InterPro" id="IPR000277">
    <property type="entry name" value="Cys/Met-Metab_PyrdxlP-dep_enz"/>
</dbReference>
<accession>A0A2S4VKZ1</accession>
<dbReference type="Gene3D" id="3.40.640.10">
    <property type="entry name" value="Type I PLP-dependent aspartate aminotransferase-like (Major domain)"/>
    <property type="match status" value="2"/>
</dbReference>
<evidence type="ECO:0000256" key="7">
    <source>
        <dbReference type="ARBA" id="ARBA00029853"/>
    </source>
</evidence>
<keyword evidence="12" id="KW-1185">Reference proteome</keyword>
<comment type="cofactor">
    <cofactor evidence="1 9">
        <name>pyridoxal 5'-phosphate</name>
        <dbReference type="ChEBI" id="CHEBI:597326"/>
    </cofactor>
</comment>
<dbReference type="PROSITE" id="PS00868">
    <property type="entry name" value="CYS_MET_METAB_PP"/>
    <property type="match status" value="1"/>
</dbReference>
<dbReference type="PANTHER" id="PTHR11808">
    <property type="entry name" value="TRANS-SULFURATION ENZYME FAMILY MEMBER"/>
    <property type="match status" value="1"/>
</dbReference>
<comment type="similarity">
    <text evidence="3 9">Belongs to the trans-sulfuration enzymes family.</text>
</comment>
<dbReference type="EMBL" id="PKSM01000122">
    <property type="protein sequence ID" value="POW10030.1"/>
    <property type="molecule type" value="Genomic_DNA"/>
</dbReference>
<feature type="modified residue" description="N6-(pyridoxal phosphate)lysine" evidence="8">
    <location>
        <position position="198"/>
    </location>
</feature>
<dbReference type="InterPro" id="IPR015422">
    <property type="entry name" value="PyrdxlP-dep_Trfase_small"/>
</dbReference>
<proteinExistence type="inferred from homology"/>
<evidence type="ECO:0000256" key="1">
    <source>
        <dbReference type="ARBA" id="ARBA00001933"/>
    </source>
</evidence>
<dbReference type="Proteomes" id="UP000238274">
    <property type="component" value="Unassembled WGS sequence"/>
</dbReference>
<protein>
    <recommendedName>
        <fullName evidence="4">cystathionine gamma-lyase</fullName>
        <ecNumber evidence="4">4.4.1.1</ecNumber>
    </recommendedName>
    <alternativeName>
        <fullName evidence="7">Gamma-cystathionase</fullName>
    </alternativeName>
</protein>
<comment type="pathway">
    <text evidence="2">Amino-acid biosynthesis; L-cysteine biosynthesis; L-cysteine from L-homocysteine and L-serine: step 2/2.</text>
</comment>
<evidence type="ECO:0000256" key="8">
    <source>
        <dbReference type="PIRSR" id="PIRSR001434-2"/>
    </source>
</evidence>
<dbReference type="InterPro" id="IPR015421">
    <property type="entry name" value="PyrdxlP-dep_Trfase_major"/>
</dbReference>
<dbReference type="InterPro" id="IPR015424">
    <property type="entry name" value="PyrdxlP-dep_Trfase"/>
</dbReference>
<dbReference type="VEuPathDB" id="FungiDB:PSHT_08969"/>
<evidence type="ECO:0000313" key="12">
    <source>
        <dbReference type="Proteomes" id="UP000238274"/>
    </source>
</evidence>
<dbReference type="OrthoDB" id="3512640at2759"/>
<feature type="region of interest" description="Disordered" evidence="10">
    <location>
        <begin position="1"/>
        <end position="24"/>
    </location>
</feature>
<dbReference type="GO" id="GO:0004123">
    <property type="term" value="F:cystathionine gamma-lyase activity"/>
    <property type="evidence" value="ECO:0007669"/>
    <property type="project" value="TreeGrafter"/>
</dbReference>
<dbReference type="InterPro" id="IPR054542">
    <property type="entry name" value="Cys_met_metab_PP"/>
</dbReference>
<gene>
    <name evidence="11" type="ORF">PSHT_08969</name>
</gene>
<dbReference type="GO" id="GO:0019343">
    <property type="term" value="P:cysteine biosynthetic process via cystathionine"/>
    <property type="evidence" value="ECO:0007669"/>
    <property type="project" value="TreeGrafter"/>
</dbReference>
<comment type="caution">
    <text evidence="11">The sequence shown here is derived from an EMBL/GenBank/DDBJ whole genome shotgun (WGS) entry which is preliminary data.</text>
</comment>
<dbReference type="PANTHER" id="PTHR11808:SF15">
    <property type="entry name" value="CYSTATHIONINE GAMMA-LYASE"/>
    <property type="match status" value="1"/>
</dbReference>
<name>A0A2S4VKZ1_9BASI</name>
<evidence type="ECO:0000256" key="9">
    <source>
        <dbReference type="RuleBase" id="RU362118"/>
    </source>
</evidence>
<keyword evidence="5 8" id="KW-0663">Pyridoxal phosphate</keyword>
<dbReference type="PIRSF" id="PIRSF001434">
    <property type="entry name" value="CGS"/>
    <property type="match status" value="1"/>
</dbReference>